<dbReference type="Pfam" id="PF01979">
    <property type="entry name" value="Amidohydro_1"/>
    <property type="match status" value="1"/>
</dbReference>
<dbReference type="InterPro" id="IPR032466">
    <property type="entry name" value="Metal_Hydrolase"/>
</dbReference>
<feature type="chain" id="PRO_5045961203" evidence="1">
    <location>
        <begin position="26"/>
        <end position="1127"/>
    </location>
</feature>
<evidence type="ECO:0000313" key="3">
    <source>
        <dbReference type="EMBL" id="MDT9600355.1"/>
    </source>
</evidence>
<dbReference type="SUPFAM" id="SSF82171">
    <property type="entry name" value="DPP6 N-terminal domain-like"/>
    <property type="match status" value="1"/>
</dbReference>
<dbReference type="InterPro" id="IPR051781">
    <property type="entry name" value="Metallo-dep_Hydrolase"/>
</dbReference>
<comment type="caution">
    <text evidence="3">The sequence shown here is derived from an EMBL/GenBank/DDBJ whole genome shotgun (WGS) entry which is preliminary data.</text>
</comment>
<dbReference type="EMBL" id="JAVUPU010000008">
    <property type="protein sequence ID" value="MDT9600355.1"/>
    <property type="molecule type" value="Genomic_DNA"/>
</dbReference>
<feature type="signal peptide" evidence="1">
    <location>
        <begin position="1"/>
        <end position="25"/>
    </location>
</feature>
<keyword evidence="4" id="KW-1185">Reference proteome</keyword>
<dbReference type="SUPFAM" id="SSF69304">
    <property type="entry name" value="Tricorn protease N-terminal domain"/>
    <property type="match status" value="1"/>
</dbReference>
<name>A0ABU3QBM4_9SPHN</name>
<dbReference type="InterPro" id="IPR011042">
    <property type="entry name" value="6-blade_b-propeller_TolB-like"/>
</dbReference>
<dbReference type="PANTHER" id="PTHR43135:SF3">
    <property type="entry name" value="ALPHA-D-RIBOSE 1-METHYLPHOSPHONATE 5-TRIPHOSPHATE DIPHOSPHATASE"/>
    <property type="match status" value="1"/>
</dbReference>
<dbReference type="InterPro" id="IPR006680">
    <property type="entry name" value="Amidohydro-rel"/>
</dbReference>
<dbReference type="SUPFAM" id="SSF51338">
    <property type="entry name" value="Composite domain of metallo-dependent hydrolases"/>
    <property type="match status" value="1"/>
</dbReference>
<dbReference type="Gene3D" id="3.20.20.140">
    <property type="entry name" value="Metal-dependent hydrolases"/>
    <property type="match status" value="1"/>
</dbReference>
<protein>
    <submittedName>
        <fullName evidence="3">Amidohydrolase family protein</fullName>
    </submittedName>
</protein>
<dbReference type="SUPFAM" id="SSF51556">
    <property type="entry name" value="Metallo-dependent hydrolases"/>
    <property type="match status" value="1"/>
</dbReference>
<dbReference type="InterPro" id="IPR011659">
    <property type="entry name" value="WD40"/>
</dbReference>
<dbReference type="Gene3D" id="2.30.40.10">
    <property type="entry name" value="Urease, subunit C, domain 1"/>
    <property type="match status" value="2"/>
</dbReference>
<evidence type="ECO:0000313" key="4">
    <source>
        <dbReference type="Proteomes" id="UP001259572"/>
    </source>
</evidence>
<dbReference type="Pfam" id="PF07676">
    <property type="entry name" value="PD40"/>
    <property type="match status" value="4"/>
</dbReference>
<proteinExistence type="predicted"/>
<accession>A0ABU3QBM4</accession>
<evidence type="ECO:0000256" key="1">
    <source>
        <dbReference type="SAM" id="SignalP"/>
    </source>
</evidence>
<gene>
    <name evidence="3" type="ORF">RQX22_15450</name>
</gene>
<evidence type="ECO:0000259" key="2">
    <source>
        <dbReference type="Pfam" id="PF01979"/>
    </source>
</evidence>
<dbReference type="PANTHER" id="PTHR43135">
    <property type="entry name" value="ALPHA-D-RIBOSE 1-METHYLPHOSPHONATE 5-TRIPHOSPHATE DIPHOSPHATASE"/>
    <property type="match status" value="1"/>
</dbReference>
<sequence>MNRLFGIFAFLIPLLAMVGLAGVQAADRVDSGWDTTVPRGKTKTIDFTTQEGTWMSVDLSPDGRWIVFDLLGHIYRMPASGGEAVSLTQDSGIALNLHPAISPKGDRIAFVSDRNGQNGLWVMDADGGRPRQIFMEPANRISEPAWLPDGSAIVAVRAFPTPGRGWHRQNTRLWLFPLDGSAPRELVGDNLLQYNAPVPAVDGSLYFHVSAFSGNRYGSQIGHRVQRLAPGKKVPEDVVAFERPGAATPTMEADDTGFIPEDPPAAIQPRPSPDGRWLAYAREQEEPTVIEGHSISPGTYLFVRDLKTGVDRRIAPMTKDLSAPHALYSYRVLPSYAWSSDGRFILYTEGGKIRRVDVATGFVSTIPFIAKVHRTISEQVRGQQRLNDESFAPALLQWPASSPDGRSVAFVTAGRLWTASLPDGEAKEIPTASPGAKMTPAWSPSGREIAYTSWDDSNRGHVWIQPLGQGGRPRKVSALAGEYIFPSFSPDGRSLLVTRGALENPAWDKWSDAPSWDVVLIPLDGRPERVVAATSGPRAAYFGADGRIYFEHQNDRKAAQGLYSPFPDDKARAATVSVRSVDLTGSGERIHANFPARGIAFSAANLPLLSADGKWIAFQAARDIYVAPASGAAGRPAEVEPDPNIAMPGKRRLSPMGGIFHRWRNAEEVEFIDGRDHVAVDARTGRETRTPIRIRLKGNAPDGRLALVNARIIPIHNDEVIERGSIIVDRGRISCVGKCDAKGADKLVDLRGKTVIPGLVDVHAHATHLPVGIVPTHLPQLGVQLAYGVTSTVDPATDSSAAFPLQDMVAAGVVRGPRIFSVAEIVNSGPATGFGDQLEIQSLADAQRQAQRRSNWGAVALKNFRIARRDQVQKLIEAARHANLTVTGEGGPVEYVIGLAMDGQTGWEHYIANLPIYSDVARFLGMAGMTYSPTVGVTGHGRGSIDFWRPRHNIGTDRKYTALVPEEMIPNSEEVTAIRPITEFTFPVVASGLAAMRRAGGYGAIGDHAEQSGIGSHWEVWSYAAAMSPMDALRLGTLEGARFHGLDLDVGSIEVGKLADLIILDSNPLDDIRNTLDIDMVVLGGRLYDPETVDEIWPTRRSYGPLPWKKLVPGQVIRTGSKPHLDD</sequence>
<organism evidence="3 4">
    <name type="scientific">Sphingosinicella rhizophila</name>
    <dbReference type="NCBI Taxonomy" id="3050082"/>
    <lineage>
        <taxon>Bacteria</taxon>
        <taxon>Pseudomonadati</taxon>
        <taxon>Pseudomonadota</taxon>
        <taxon>Alphaproteobacteria</taxon>
        <taxon>Sphingomonadales</taxon>
        <taxon>Sphingosinicellaceae</taxon>
        <taxon>Sphingosinicella</taxon>
    </lineage>
</organism>
<feature type="domain" description="Amidohydrolase-related" evidence="2">
    <location>
        <begin position="1023"/>
        <end position="1087"/>
    </location>
</feature>
<dbReference type="RefSeq" id="WP_315727452.1">
    <property type="nucleotide sequence ID" value="NZ_JAVUPU010000008.1"/>
</dbReference>
<reference evidence="3 4" key="1">
    <citation type="submission" date="2023-05" db="EMBL/GenBank/DDBJ databases">
        <authorList>
            <person name="Guo Y."/>
        </authorList>
    </citation>
    <scope>NUCLEOTIDE SEQUENCE [LARGE SCALE GENOMIC DNA]</scope>
    <source>
        <strain evidence="3 4">GR2756</strain>
    </source>
</reference>
<dbReference type="Gene3D" id="2.120.10.30">
    <property type="entry name" value="TolB, C-terminal domain"/>
    <property type="match status" value="3"/>
</dbReference>
<dbReference type="Proteomes" id="UP001259572">
    <property type="component" value="Unassembled WGS sequence"/>
</dbReference>
<keyword evidence="1" id="KW-0732">Signal</keyword>
<dbReference type="InterPro" id="IPR011059">
    <property type="entry name" value="Metal-dep_hydrolase_composite"/>
</dbReference>